<dbReference type="Gramene" id="PHT68296">
    <property type="protein sequence ID" value="PHT68296"/>
    <property type="gene ID" value="T459_27783"/>
</dbReference>
<dbReference type="EMBL" id="AYRZ02000011">
    <property type="protein sequence ID" value="PHT68296.1"/>
    <property type="molecule type" value="Genomic_DNA"/>
</dbReference>
<dbReference type="PANTHER" id="PTHR47481">
    <property type="match status" value="1"/>
</dbReference>
<dbReference type="PANTHER" id="PTHR47481:SF43">
    <property type="entry name" value="RETROTRANSPOSON COPIA-LIKE N-TERMINAL DOMAIN-CONTAINING PROTEIN"/>
    <property type="match status" value="1"/>
</dbReference>
<evidence type="ECO:0000313" key="3">
    <source>
        <dbReference type="Proteomes" id="UP000222542"/>
    </source>
</evidence>
<reference evidence="2 3" key="1">
    <citation type="journal article" date="2014" name="Nat. Genet.">
        <title>Genome sequence of the hot pepper provides insights into the evolution of pungency in Capsicum species.</title>
        <authorList>
            <person name="Kim S."/>
            <person name="Park M."/>
            <person name="Yeom S.I."/>
            <person name="Kim Y.M."/>
            <person name="Lee J.M."/>
            <person name="Lee H.A."/>
            <person name="Seo E."/>
            <person name="Choi J."/>
            <person name="Cheong K."/>
            <person name="Kim K.T."/>
            <person name="Jung K."/>
            <person name="Lee G.W."/>
            <person name="Oh S.K."/>
            <person name="Bae C."/>
            <person name="Kim S.B."/>
            <person name="Lee H.Y."/>
            <person name="Kim S.Y."/>
            <person name="Kim M.S."/>
            <person name="Kang B.C."/>
            <person name="Jo Y.D."/>
            <person name="Yang H.B."/>
            <person name="Jeong H.J."/>
            <person name="Kang W.H."/>
            <person name="Kwon J.K."/>
            <person name="Shin C."/>
            <person name="Lim J.Y."/>
            <person name="Park J.H."/>
            <person name="Huh J.H."/>
            <person name="Kim J.S."/>
            <person name="Kim B.D."/>
            <person name="Cohen O."/>
            <person name="Paran I."/>
            <person name="Suh M.C."/>
            <person name="Lee S.B."/>
            <person name="Kim Y.K."/>
            <person name="Shin Y."/>
            <person name="Noh S.J."/>
            <person name="Park J."/>
            <person name="Seo Y.S."/>
            <person name="Kwon S.Y."/>
            <person name="Kim H.A."/>
            <person name="Park J.M."/>
            <person name="Kim H.J."/>
            <person name="Choi S.B."/>
            <person name="Bosland P.W."/>
            <person name="Reeves G."/>
            <person name="Jo S.H."/>
            <person name="Lee B.W."/>
            <person name="Cho H.T."/>
            <person name="Choi H.S."/>
            <person name="Lee M.S."/>
            <person name="Yu Y."/>
            <person name="Do Choi Y."/>
            <person name="Park B.S."/>
            <person name="van Deynze A."/>
            <person name="Ashrafi H."/>
            <person name="Hill T."/>
            <person name="Kim W.T."/>
            <person name="Pai H.S."/>
            <person name="Ahn H.K."/>
            <person name="Yeam I."/>
            <person name="Giovannoni J.J."/>
            <person name="Rose J.K."/>
            <person name="Sorensen I."/>
            <person name="Lee S.J."/>
            <person name="Kim R.W."/>
            <person name="Choi I.Y."/>
            <person name="Choi B.S."/>
            <person name="Lim J.S."/>
            <person name="Lee Y.H."/>
            <person name="Choi D."/>
        </authorList>
    </citation>
    <scope>NUCLEOTIDE SEQUENCE [LARGE SCALE GENOMIC DNA]</scope>
    <source>
        <strain evidence="3">cv. CM334</strain>
    </source>
</reference>
<protein>
    <recommendedName>
        <fullName evidence="4">UBN2 domain-containing protein</fullName>
    </recommendedName>
</protein>
<keyword evidence="3" id="KW-1185">Reference proteome</keyword>
<proteinExistence type="predicted"/>
<evidence type="ECO:0008006" key="4">
    <source>
        <dbReference type="Google" id="ProtNLM"/>
    </source>
</evidence>
<comment type="caution">
    <text evidence="2">The sequence shown here is derived from an EMBL/GenBank/DDBJ whole genome shotgun (WGS) entry which is preliminary data.</text>
</comment>
<evidence type="ECO:0000256" key="1">
    <source>
        <dbReference type="SAM" id="MobiDB-lite"/>
    </source>
</evidence>
<evidence type="ECO:0000313" key="2">
    <source>
        <dbReference type="EMBL" id="PHT68296.1"/>
    </source>
</evidence>
<accession>A0A2G2YEY0</accession>
<name>A0A2G2YEY0_CAPAN</name>
<feature type="compositionally biased region" description="Polar residues" evidence="1">
    <location>
        <begin position="90"/>
        <end position="103"/>
    </location>
</feature>
<sequence length="195" mass="21291">MQLHNLKQDDLSVAQFLQKAKLLSDELAAAGRPLYTSNFNICVFKGLRSDFKDIVTTLSARPEPVSYSKLLSLLLNHEFINGSSMTSLSLDSGDSSNPPTANISKHAFNNGDMQNTRQSTNYSATHHIALNLSYLTHVEEYKGPDQLHDSNGQGSGLQDSAFFDRSYDGLYSMSIKPQSCGSPSALSVTKASSTY</sequence>
<dbReference type="Proteomes" id="UP000222542">
    <property type="component" value="Unassembled WGS sequence"/>
</dbReference>
<gene>
    <name evidence="2" type="ORF">T459_27783</name>
</gene>
<organism evidence="2 3">
    <name type="scientific">Capsicum annuum</name>
    <name type="common">Capsicum pepper</name>
    <dbReference type="NCBI Taxonomy" id="4072"/>
    <lineage>
        <taxon>Eukaryota</taxon>
        <taxon>Viridiplantae</taxon>
        <taxon>Streptophyta</taxon>
        <taxon>Embryophyta</taxon>
        <taxon>Tracheophyta</taxon>
        <taxon>Spermatophyta</taxon>
        <taxon>Magnoliopsida</taxon>
        <taxon>eudicotyledons</taxon>
        <taxon>Gunneridae</taxon>
        <taxon>Pentapetalae</taxon>
        <taxon>asterids</taxon>
        <taxon>lamiids</taxon>
        <taxon>Solanales</taxon>
        <taxon>Solanaceae</taxon>
        <taxon>Solanoideae</taxon>
        <taxon>Capsiceae</taxon>
        <taxon>Capsicum</taxon>
    </lineage>
</organism>
<feature type="region of interest" description="Disordered" evidence="1">
    <location>
        <begin position="90"/>
        <end position="117"/>
    </location>
</feature>
<dbReference type="AlphaFoldDB" id="A0A2G2YEY0"/>
<reference evidence="2 3" key="2">
    <citation type="journal article" date="2017" name="Genome Biol.">
        <title>New reference genome sequences of hot pepper reveal the massive evolution of plant disease-resistance genes by retroduplication.</title>
        <authorList>
            <person name="Kim S."/>
            <person name="Park J."/>
            <person name="Yeom S.I."/>
            <person name="Kim Y.M."/>
            <person name="Seo E."/>
            <person name="Kim K.T."/>
            <person name="Kim M.S."/>
            <person name="Lee J.M."/>
            <person name="Cheong K."/>
            <person name="Shin H.S."/>
            <person name="Kim S.B."/>
            <person name="Han K."/>
            <person name="Lee J."/>
            <person name="Park M."/>
            <person name="Lee H.A."/>
            <person name="Lee H.Y."/>
            <person name="Lee Y."/>
            <person name="Oh S."/>
            <person name="Lee J.H."/>
            <person name="Choi E."/>
            <person name="Choi E."/>
            <person name="Lee S.E."/>
            <person name="Jeon J."/>
            <person name="Kim H."/>
            <person name="Choi G."/>
            <person name="Song H."/>
            <person name="Lee J."/>
            <person name="Lee S.C."/>
            <person name="Kwon J.K."/>
            <person name="Lee H.Y."/>
            <person name="Koo N."/>
            <person name="Hong Y."/>
            <person name="Kim R.W."/>
            <person name="Kang W.H."/>
            <person name="Huh J.H."/>
            <person name="Kang B.C."/>
            <person name="Yang T.J."/>
            <person name="Lee Y.H."/>
            <person name="Bennetzen J.L."/>
            <person name="Choi D."/>
        </authorList>
    </citation>
    <scope>NUCLEOTIDE SEQUENCE [LARGE SCALE GENOMIC DNA]</scope>
    <source>
        <strain evidence="3">cv. CM334</strain>
    </source>
</reference>